<dbReference type="EMBL" id="MU006304">
    <property type="protein sequence ID" value="KAF2851053.1"/>
    <property type="molecule type" value="Genomic_DNA"/>
</dbReference>
<evidence type="ECO:0000313" key="3">
    <source>
        <dbReference type="Proteomes" id="UP000799423"/>
    </source>
</evidence>
<organism evidence="2 3">
    <name type="scientific">Plenodomus tracheiphilus IPT5</name>
    <dbReference type="NCBI Taxonomy" id="1408161"/>
    <lineage>
        <taxon>Eukaryota</taxon>
        <taxon>Fungi</taxon>
        <taxon>Dikarya</taxon>
        <taxon>Ascomycota</taxon>
        <taxon>Pezizomycotina</taxon>
        <taxon>Dothideomycetes</taxon>
        <taxon>Pleosporomycetidae</taxon>
        <taxon>Pleosporales</taxon>
        <taxon>Pleosporineae</taxon>
        <taxon>Leptosphaeriaceae</taxon>
        <taxon>Plenodomus</taxon>
    </lineage>
</organism>
<dbReference type="AlphaFoldDB" id="A0A6A7B6V4"/>
<feature type="region of interest" description="Disordered" evidence="1">
    <location>
        <begin position="129"/>
        <end position="149"/>
    </location>
</feature>
<dbReference type="Proteomes" id="UP000799423">
    <property type="component" value="Unassembled WGS sequence"/>
</dbReference>
<keyword evidence="3" id="KW-1185">Reference proteome</keyword>
<evidence type="ECO:0000256" key="1">
    <source>
        <dbReference type="SAM" id="MobiDB-lite"/>
    </source>
</evidence>
<proteinExistence type="predicted"/>
<sequence length="590" mass="63676">MTKCLYNARRLVHGHCTQYRLYSAPPYAGVAQARRRVGCCCTARALGLQRPAQRRRRPCRGVSPIPLAVAPASSLEPRALTARLVSPEPLATAAAVVLVVAMGVGEHVCSHALQSLQCSRTGWRGRVVTGHGSRSRGAHWTDAPRMPQRPTTILLHGQGCWREGGLPLCTLAPCRGCREGAAQQATDSDGGAVAPWAQQARRAWRAAGCEIARQRLGLQKALWPAAGEGGEGGERSAGWRLTACTNGVGHINPQPTTHGPAAADARKNRSENPSTPHRTWPAAHSPPTWKRTPFRQNTSPTLPAHALHTPSRRGHSLHTGATVGRTILARIVSMSSTWTMHREMNHGGMATHPLGAAQCRERMLCLSHDLALNMYCVAEHGEPCHLYWRDWRNRRNTPTCLGALYSRTPTPSRLAQPAAPSAMGHGPMDDVVGVHCQPDREAVGARSQEWSPKTSSVQCAPFLQQPGPSSPPAASCCRTYLACRRVLSFHDNGASRACDGTHLLQCTASRRAAPRRHPSHTPPKASLVQQPTAANGHWPARRRHGASARQSVFQTLLFVSVMALLRPDRVRALQALPRCPGAVGASPDAP</sequence>
<accession>A0A6A7B6V4</accession>
<feature type="region of interest" description="Disordered" evidence="1">
    <location>
        <begin position="250"/>
        <end position="294"/>
    </location>
</feature>
<feature type="region of interest" description="Disordered" evidence="1">
    <location>
        <begin position="511"/>
        <end position="545"/>
    </location>
</feature>
<protein>
    <submittedName>
        <fullName evidence="2">Uncharacterized protein</fullName>
    </submittedName>
</protein>
<gene>
    <name evidence="2" type="ORF">T440DRAFT_529856</name>
</gene>
<name>A0A6A7B6V4_9PLEO</name>
<reference evidence="2" key="1">
    <citation type="submission" date="2020-01" db="EMBL/GenBank/DDBJ databases">
        <authorList>
            <consortium name="DOE Joint Genome Institute"/>
            <person name="Haridas S."/>
            <person name="Albert R."/>
            <person name="Binder M."/>
            <person name="Bloem J."/>
            <person name="Labutti K."/>
            <person name="Salamov A."/>
            <person name="Andreopoulos B."/>
            <person name="Baker S.E."/>
            <person name="Barry K."/>
            <person name="Bills G."/>
            <person name="Bluhm B.H."/>
            <person name="Cannon C."/>
            <person name="Castanera R."/>
            <person name="Culley D.E."/>
            <person name="Daum C."/>
            <person name="Ezra D."/>
            <person name="Gonzalez J.B."/>
            <person name="Henrissat B."/>
            <person name="Kuo A."/>
            <person name="Liang C."/>
            <person name="Lipzen A."/>
            <person name="Lutzoni F."/>
            <person name="Magnuson J."/>
            <person name="Mondo S."/>
            <person name="Nolan M."/>
            <person name="Ohm R."/>
            <person name="Pangilinan J."/>
            <person name="Park H.-J."/>
            <person name="Ramirez L."/>
            <person name="Alfaro M."/>
            <person name="Sun H."/>
            <person name="Tritt A."/>
            <person name="Yoshinaga Y."/>
            <person name="Zwiers L.-H."/>
            <person name="Turgeon B.G."/>
            <person name="Goodwin S.B."/>
            <person name="Spatafora J.W."/>
            <person name="Crous P.W."/>
            <person name="Grigoriev I.V."/>
        </authorList>
    </citation>
    <scope>NUCLEOTIDE SEQUENCE</scope>
    <source>
        <strain evidence="2">IPT5</strain>
    </source>
</reference>
<evidence type="ECO:0000313" key="2">
    <source>
        <dbReference type="EMBL" id="KAF2851053.1"/>
    </source>
</evidence>